<name>A0A4Z2IKY0_9TELE</name>
<dbReference type="EMBL" id="SRLO01000079">
    <property type="protein sequence ID" value="TNN77843.1"/>
    <property type="molecule type" value="Genomic_DNA"/>
</dbReference>
<gene>
    <name evidence="1" type="ORF">EYF80_011900</name>
</gene>
<evidence type="ECO:0000313" key="2">
    <source>
        <dbReference type="Proteomes" id="UP000314294"/>
    </source>
</evidence>
<evidence type="ECO:0000313" key="1">
    <source>
        <dbReference type="EMBL" id="TNN77843.1"/>
    </source>
</evidence>
<comment type="caution">
    <text evidence="1">The sequence shown here is derived from an EMBL/GenBank/DDBJ whole genome shotgun (WGS) entry which is preliminary data.</text>
</comment>
<dbReference type="AlphaFoldDB" id="A0A4Z2IKY0"/>
<accession>A0A4Z2IKY0</accession>
<keyword evidence="2" id="KW-1185">Reference proteome</keyword>
<reference evidence="1 2" key="1">
    <citation type="submission" date="2019-03" db="EMBL/GenBank/DDBJ databases">
        <title>First draft genome of Liparis tanakae, snailfish: a comprehensive survey of snailfish specific genes.</title>
        <authorList>
            <person name="Kim W."/>
            <person name="Song I."/>
            <person name="Jeong J.-H."/>
            <person name="Kim D."/>
            <person name="Kim S."/>
            <person name="Ryu S."/>
            <person name="Song J.Y."/>
            <person name="Lee S.K."/>
        </authorList>
    </citation>
    <scope>NUCLEOTIDE SEQUENCE [LARGE SCALE GENOMIC DNA]</scope>
    <source>
        <tissue evidence="1">Muscle</tissue>
    </source>
</reference>
<organism evidence="1 2">
    <name type="scientific">Liparis tanakae</name>
    <name type="common">Tanaka's snailfish</name>
    <dbReference type="NCBI Taxonomy" id="230148"/>
    <lineage>
        <taxon>Eukaryota</taxon>
        <taxon>Metazoa</taxon>
        <taxon>Chordata</taxon>
        <taxon>Craniata</taxon>
        <taxon>Vertebrata</taxon>
        <taxon>Euteleostomi</taxon>
        <taxon>Actinopterygii</taxon>
        <taxon>Neopterygii</taxon>
        <taxon>Teleostei</taxon>
        <taxon>Neoteleostei</taxon>
        <taxon>Acanthomorphata</taxon>
        <taxon>Eupercaria</taxon>
        <taxon>Perciformes</taxon>
        <taxon>Cottioidei</taxon>
        <taxon>Cottales</taxon>
        <taxon>Liparidae</taxon>
        <taxon>Liparis</taxon>
    </lineage>
</organism>
<dbReference type="Proteomes" id="UP000314294">
    <property type="component" value="Unassembled WGS sequence"/>
</dbReference>
<sequence length="140" mass="15418">MGVEHIMPWIFKLQHLQESKEGQSFEMTLPLATPPSGAQLPPVGIITSCISTLVLQAWSISLSLLLNTERDLDDGTSDVVNGEEQEEGRVCPRYLRNLLRVMLSSSSSPLRADTDTGGFRLTKHVCELSGIFEYSSHDTG</sequence>
<proteinExistence type="predicted"/>
<protein>
    <submittedName>
        <fullName evidence="1">Uncharacterized protein</fullName>
    </submittedName>
</protein>